<reference evidence="2" key="3">
    <citation type="submission" date="2025-08" db="UniProtKB">
        <authorList>
            <consortium name="RefSeq"/>
        </authorList>
    </citation>
    <scope>IDENTIFICATION</scope>
    <source>
        <strain evidence="2">CBS 342.82</strain>
    </source>
</reference>
<name>A0A6J3M8N6_9PEZI</name>
<proteinExistence type="predicted"/>
<evidence type="ECO:0000313" key="2">
    <source>
        <dbReference type="RefSeq" id="XP_033461000.1"/>
    </source>
</evidence>
<protein>
    <submittedName>
        <fullName evidence="2">Uncharacterized protein</fullName>
    </submittedName>
</protein>
<dbReference type="AlphaFoldDB" id="A0A6J3M8N6"/>
<sequence>MASKLLAQASMHLKDALEIEPSPSRTEMTRMEKTFYRMELFRHCVRHVDPSTLRGYETDFDQIFWQHFQYHELDQMIIASEFLCQTLRPVYTALALSNPRWCSRILILMNDMGESHDLLLPTEFSQGLKRIYTLIVNAEQDPTCTRTLMPLPRAYDKRKTLGFSLASILGWHTDGDIKDSGCLSGEADEGPQNASSWLLEGPRIFVEPADEDPQISAPPISTFTVMAIGYVFWDRKRLERWNLFTMECCSTSCGHYDFPHYPRPANQSDFDFEERMLAALKHWVPTARAPRDENEKRVLAFFEDLIKSMESRASERQADANLASEPEFYRDTKGCHWPFCRRSPQARG</sequence>
<keyword evidence="1" id="KW-1185">Reference proteome</keyword>
<reference evidence="2" key="2">
    <citation type="submission" date="2020-04" db="EMBL/GenBank/DDBJ databases">
        <authorList>
            <consortium name="NCBI Genome Project"/>
        </authorList>
    </citation>
    <scope>NUCLEOTIDE SEQUENCE</scope>
    <source>
        <strain evidence="2">CBS 342.82</strain>
    </source>
</reference>
<accession>A0A6J3M8N6</accession>
<reference evidence="2" key="1">
    <citation type="submission" date="2020-01" db="EMBL/GenBank/DDBJ databases">
        <authorList>
            <consortium name="DOE Joint Genome Institute"/>
            <person name="Haridas S."/>
            <person name="Albert R."/>
            <person name="Binder M."/>
            <person name="Bloem J."/>
            <person name="Labutti K."/>
            <person name="Salamov A."/>
            <person name="Andreopoulos B."/>
            <person name="Baker S.E."/>
            <person name="Barry K."/>
            <person name="Bills G."/>
            <person name="Bluhm B.H."/>
            <person name="Cannon C."/>
            <person name="Castanera R."/>
            <person name="Culley D.E."/>
            <person name="Daum C."/>
            <person name="Ezra D."/>
            <person name="Gonzalez J.B."/>
            <person name="Henrissat B."/>
            <person name="Kuo A."/>
            <person name="Liang C."/>
            <person name="Lipzen A."/>
            <person name="Lutzoni F."/>
            <person name="Magnuson J."/>
            <person name="Mondo S."/>
            <person name="Nolan M."/>
            <person name="Ohm R."/>
            <person name="Pangilinan J."/>
            <person name="Park H.-J."/>
            <person name="Ramirez L."/>
            <person name="Alfaro M."/>
            <person name="Sun H."/>
            <person name="Tritt A."/>
            <person name="Yoshinaga Y."/>
            <person name="Zwiers L.-H."/>
            <person name="Turgeon B.G."/>
            <person name="Goodwin S.B."/>
            <person name="Spatafora J.W."/>
            <person name="Crous P.W."/>
            <person name="Grigoriev I.V."/>
        </authorList>
    </citation>
    <scope>NUCLEOTIDE SEQUENCE</scope>
    <source>
        <strain evidence="2">CBS 342.82</strain>
    </source>
</reference>
<gene>
    <name evidence="2" type="ORF">K489DRAFT_378339</name>
</gene>
<organism evidence="2">
    <name type="scientific">Dissoconium aciculare CBS 342.82</name>
    <dbReference type="NCBI Taxonomy" id="1314786"/>
    <lineage>
        <taxon>Eukaryota</taxon>
        <taxon>Fungi</taxon>
        <taxon>Dikarya</taxon>
        <taxon>Ascomycota</taxon>
        <taxon>Pezizomycotina</taxon>
        <taxon>Dothideomycetes</taxon>
        <taxon>Dothideomycetidae</taxon>
        <taxon>Mycosphaerellales</taxon>
        <taxon>Dissoconiaceae</taxon>
        <taxon>Dissoconium</taxon>
    </lineage>
</organism>
<dbReference type="RefSeq" id="XP_033461000.1">
    <property type="nucleotide sequence ID" value="XM_033604388.1"/>
</dbReference>
<dbReference type="GeneID" id="54362188"/>
<dbReference type="Proteomes" id="UP000504637">
    <property type="component" value="Unplaced"/>
</dbReference>
<evidence type="ECO:0000313" key="1">
    <source>
        <dbReference type="Proteomes" id="UP000504637"/>
    </source>
</evidence>
<dbReference type="OrthoDB" id="5427059at2759"/>